<dbReference type="EMBL" id="CM020618">
    <property type="protein sequence ID" value="KAK1861462.1"/>
    <property type="molecule type" value="Genomic_DNA"/>
</dbReference>
<name>A0ACC3BVC1_PYRYE</name>
<proteinExistence type="predicted"/>
<evidence type="ECO:0000313" key="1">
    <source>
        <dbReference type="EMBL" id="KAK1861462.1"/>
    </source>
</evidence>
<sequence>MPPPLYRPPAPHDWKLIQVEVGQLIKSTAAGLSHERASDRLGTVPWAFVATPAAASAASAADAALPPPVVPTLAANNASLPSSQGSPSPPLRAPPRAPRPRVRPPTRIAVSGSSALSELFVLEPAAAPARPAQAAAAVANGHAPPDAGGANGDPASSGSPAGGGGGGDGSGGGGAGYPDDLPSMTRLGRLSLFAVAPDERVSAPVVTAVAAAAANSPTALVGLASGAVAHVEVRTAHLGSMVFAHRPSREEARQMSTASLLGLFCVPPQGSAAATAATATGVAAAGGSPVPLAAGISDGGGNGDAVTALVGIGGSAFASGHRSGAVRLWSGAYAAAPPVGSAGVWHRVHRAVATDGVAGRVYQSSPVRTAAALSSAVMCLTAVAWPLGAGTTAILLAAGTEDGTLVVLHPERPDVSPLLLHGSDCGPVSAVVFCGDASGVPTEDVTVASGGEDDMVHVHVVPAPRLLPPPLGAAPLVSLPSLGRRREPRRHSLAGHAGFVTGLAWYPPAAALLSSGLDGALLAWHRAPCAGGAPAEWVPTPTVLPLPSLGPLLSVAVVPRAEGDGGITAPTTAAARPGASPLTLAASQLPLPSPACPDPPPPSPAELYVASVFDDVGRVNLHRFAVETALRPLQPPDPATQDVLMVPEADAVPPE</sequence>
<accession>A0ACC3BVC1</accession>
<organism evidence="1 2">
    <name type="scientific">Pyropia yezoensis</name>
    <name type="common">Susabi-nori</name>
    <name type="synonym">Porphyra yezoensis</name>
    <dbReference type="NCBI Taxonomy" id="2788"/>
    <lineage>
        <taxon>Eukaryota</taxon>
        <taxon>Rhodophyta</taxon>
        <taxon>Bangiophyceae</taxon>
        <taxon>Bangiales</taxon>
        <taxon>Bangiaceae</taxon>
        <taxon>Pyropia</taxon>
    </lineage>
</organism>
<comment type="caution">
    <text evidence="1">The sequence shown here is derived from an EMBL/GenBank/DDBJ whole genome shotgun (WGS) entry which is preliminary data.</text>
</comment>
<evidence type="ECO:0000313" key="2">
    <source>
        <dbReference type="Proteomes" id="UP000798662"/>
    </source>
</evidence>
<reference evidence="1" key="1">
    <citation type="submission" date="2019-11" db="EMBL/GenBank/DDBJ databases">
        <title>Nori genome reveals adaptations in red seaweeds to the harsh intertidal environment.</title>
        <authorList>
            <person name="Wang D."/>
            <person name="Mao Y."/>
        </authorList>
    </citation>
    <scope>NUCLEOTIDE SEQUENCE</scope>
    <source>
        <tissue evidence="1">Gametophyte</tissue>
    </source>
</reference>
<protein>
    <submittedName>
        <fullName evidence="1">Uncharacterized protein</fullName>
    </submittedName>
</protein>
<dbReference type="Proteomes" id="UP000798662">
    <property type="component" value="Chromosome 1"/>
</dbReference>
<keyword evidence="2" id="KW-1185">Reference proteome</keyword>
<gene>
    <name evidence="1" type="ORF">I4F81_004046</name>
</gene>